<dbReference type="Gene3D" id="1.10.1510.10">
    <property type="entry name" value="Uncharacterised protein YqeY/AIM41 PF09424, N-terminal domain"/>
    <property type="match status" value="1"/>
</dbReference>
<organism evidence="2 3">
    <name type="scientific">Dichotomopilus funicola</name>
    <dbReference type="NCBI Taxonomy" id="1934379"/>
    <lineage>
        <taxon>Eukaryota</taxon>
        <taxon>Fungi</taxon>
        <taxon>Dikarya</taxon>
        <taxon>Ascomycota</taxon>
        <taxon>Pezizomycotina</taxon>
        <taxon>Sordariomycetes</taxon>
        <taxon>Sordariomycetidae</taxon>
        <taxon>Sordariales</taxon>
        <taxon>Chaetomiaceae</taxon>
        <taxon>Dichotomopilus</taxon>
    </lineage>
</organism>
<proteinExistence type="inferred from homology"/>
<dbReference type="EMBL" id="MU853565">
    <property type="protein sequence ID" value="KAK4145861.1"/>
    <property type="molecule type" value="Genomic_DNA"/>
</dbReference>
<comment type="subcellular location">
    <subcellularLocation>
        <location evidence="1">Mitochondrion</location>
    </subcellularLocation>
</comment>
<dbReference type="InterPro" id="IPR003789">
    <property type="entry name" value="Asn/Gln_tRNA_amidoTrase-B-like"/>
</dbReference>
<dbReference type="AlphaFoldDB" id="A0AAN6V956"/>
<protein>
    <recommendedName>
        <fullName evidence="1">Altered inheritance of mitochondria protein 41</fullName>
    </recommendedName>
</protein>
<dbReference type="PANTHER" id="PTHR28055:SF1">
    <property type="entry name" value="ALTERED INHERITANCE OF MITOCHONDRIA PROTEIN 41, MITOCHONDRIAL"/>
    <property type="match status" value="1"/>
</dbReference>
<dbReference type="PANTHER" id="PTHR28055">
    <property type="entry name" value="ALTERED INHERITANCE OF MITOCHONDRIA PROTEIN 41, MITOCHONDRIAL"/>
    <property type="match status" value="1"/>
</dbReference>
<evidence type="ECO:0000256" key="1">
    <source>
        <dbReference type="RuleBase" id="RU365099"/>
    </source>
</evidence>
<gene>
    <name evidence="1" type="primary">AIM41</name>
    <name evidence="2" type="ORF">C8A04DRAFT_35424</name>
</gene>
<keyword evidence="3" id="KW-1185">Reference proteome</keyword>
<evidence type="ECO:0000313" key="3">
    <source>
        <dbReference type="Proteomes" id="UP001302676"/>
    </source>
</evidence>
<dbReference type="GO" id="GO:0005739">
    <property type="term" value="C:mitochondrion"/>
    <property type="evidence" value="ECO:0007669"/>
    <property type="project" value="UniProtKB-SubCell"/>
</dbReference>
<comment type="caution">
    <text evidence="2">The sequence shown here is derived from an EMBL/GenBank/DDBJ whole genome shotgun (WGS) entry which is preliminary data.</text>
</comment>
<accession>A0AAN6V956</accession>
<reference evidence="2" key="1">
    <citation type="journal article" date="2023" name="Mol. Phylogenet. Evol.">
        <title>Genome-scale phylogeny and comparative genomics of the fungal order Sordariales.</title>
        <authorList>
            <person name="Hensen N."/>
            <person name="Bonometti L."/>
            <person name="Westerberg I."/>
            <person name="Brannstrom I.O."/>
            <person name="Guillou S."/>
            <person name="Cros-Aarteil S."/>
            <person name="Calhoun S."/>
            <person name="Haridas S."/>
            <person name="Kuo A."/>
            <person name="Mondo S."/>
            <person name="Pangilinan J."/>
            <person name="Riley R."/>
            <person name="LaButti K."/>
            <person name="Andreopoulos B."/>
            <person name="Lipzen A."/>
            <person name="Chen C."/>
            <person name="Yan M."/>
            <person name="Daum C."/>
            <person name="Ng V."/>
            <person name="Clum A."/>
            <person name="Steindorff A."/>
            <person name="Ohm R.A."/>
            <person name="Martin F."/>
            <person name="Silar P."/>
            <person name="Natvig D.O."/>
            <person name="Lalanne C."/>
            <person name="Gautier V."/>
            <person name="Ament-Velasquez S.L."/>
            <person name="Kruys A."/>
            <person name="Hutchinson M.I."/>
            <person name="Powell A.J."/>
            <person name="Barry K."/>
            <person name="Miller A.N."/>
            <person name="Grigoriev I.V."/>
            <person name="Debuchy R."/>
            <person name="Gladieux P."/>
            <person name="Hiltunen Thoren M."/>
            <person name="Johannesson H."/>
        </authorList>
    </citation>
    <scope>NUCLEOTIDE SEQUENCE</scope>
    <source>
        <strain evidence="2">CBS 141.50</strain>
    </source>
</reference>
<sequence length="198" mass="21130">MASKISPLLLQNFGRSSLRPSPALRIARAAFSTEAPPPPPLLSKLKDDLKAAMRVKDTNRLAVLRSVLAATVNASKADKPISTDSQLVGVIRKLARQSQEAANEARQAGREDLVEKEEAQQQILEAYASASGLREIGEAELKQLIESAKAKLLADGVKEKSIPGLIVKQFLAPGGTLDGATFDSKKVVSSIMETCGSR</sequence>
<dbReference type="Proteomes" id="UP001302676">
    <property type="component" value="Unassembled WGS sequence"/>
</dbReference>
<name>A0AAN6V956_9PEZI</name>
<evidence type="ECO:0000313" key="2">
    <source>
        <dbReference type="EMBL" id="KAK4145861.1"/>
    </source>
</evidence>
<comment type="similarity">
    <text evidence="1">Belongs to the AIM41 family.</text>
</comment>
<dbReference type="SUPFAM" id="SSF89095">
    <property type="entry name" value="GatB/YqeY motif"/>
    <property type="match status" value="1"/>
</dbReference>
<dbReference type="InterPro" id="IPR019004">
    <property type="entry name" value="YqeY/Aim41"/>
</dbReference>
<keyword evidence="1" id="KW-0496">Mitochondrion</keyword>
<dbReference type="InterPro" id="IPR042184">
    <property type="entry name" value="YqeY/Aim41_N"/>
</dbReference>
<reference evidence="2" key="2">
    <citation type="submission" date="2023-05" db="EMBL/GenBank/DDBJ databases">
        <authorList>
            <consortium name="Lawrence Berkeley National Laboratory"/>
            <person name="Steindorff A."/>
            <person name="Hensen N."/>
            <person name="Bonometti L."/>
            <person name="Westerberg I."/>
            <person name="Brannstrom I.O."/>
            <person name="Guillou S."/>
            <person name="Cros-Aarteil S."/>
            <person name="Calhoun S."/>
            <person name="Haridas S."/>
            <person name="Kuo A."/>
            <person name="Mondo S."/>
            <person name="Pangilinan J."/>
            <person name="Riley R."/>
            <person name="Labutti K."/>
            <person name="Andreopoulos B."/>
            <person name="Lipzen A."/>
            <person name="Chen C."/>
            <person name="Yanf M."/>
            <person name="Daum C."/>
            <person name="Ng V."/>
            <person name="Clum A."/>
            <person name="Ohm R."/>
            <person name="Martin F."/>
            <person name="Silar P."/>
            <person name="Natvig D."/>
            <person name="Lalanne C."/>
            <person name="Gautier V."/>
            <person name="Ament-Velasquez S.L."/>
            <person name="Kruys A."/>
            <person name="Hutchinson M.I."/>
            <person name="Powell A.J."/>
            <person name="Barry K."/>
            <person name="Miller A.N."/>
            <person name="Grigoriev I.V."/>
            <person name="Debuchy R."/>
            <person name="Gladieux P."/>
            <person name="Thoren M.H."/>
            <person name="Johannesson H."/>
        </authorList>
    </citation>
    <scope>NUCLEOTIDE SEQUENCE</scope>
    <source>
        <strain evidence="2">CBS 141.50</strain>
    </source>
</reference>
<dbReference type="GO" id="GO:0016884">
    <property type="term" value="F:carbon-nitrogen ligase activity, with glutamine as amido-N-donor"/>
    <property type="evidence" value="ECO:0007669"/>
    <property type="project" value="UniProtKB-UniRule"/>
</dbReference>
<dbReference type="Pfam" id="PF09424">
    <property type="entry name" value="YqeY"/>
    <property type="match status" value="1"/>
</dbReference>